<dbReference type="InterPro" id="IPR012495">
    <property type="entry name" value="TadE-like_dom"/>
</dbReference>
<proteinExistence type="predicted"/>
<dbReference type="Proteomes" id="UP000218606">
    <property type="component" value="Chromosome"/>
</dbReference>
<evidence type="ECO:0000256" key="1">
    <source>
        <dbReference type="SAM" id="Phobius"/>
    </source>
</evidence>
<dbReference type="RefSeq" id="WP_040173671.1">
    <property type="nucleotide sequence ID" value="NZ_CP010656.1"/>
</dbReference>
<dbReference type="EMBL" id="CP010715">
    <property type="protein sequence ID" value="AUR35071.1"/>
    <property type="molecule type" value="Genomic_DNA"/>
</dbReference>
<accession>A0A0C2KLL7</accession>
<dbReference type="EMBL" id="CP010767">
    <property type="protein sequence ID" value="ATG42753.1"/>
    <property type="molecule type" value="Genomic_DNA"/>
</dbReference>
<dbReference type="AlphaFoldDB" id="A0A0C2KLL7"/>
<reference evidence="3" key="3">
    <citation type="journal article" date="2023" name="ChemBioChem">
        <title>Acyltransferase Domain Exchange between Two Independent Type I Polyketide Synthases in the Same Producer Strain of Macrolide Antibiotics.</title>
        <authorList>
            <person name="Kudo F."/>
            <person name="Kishikawa K."/>
            <person name="Tsuboi K."/>
            <person name="Kido T."/>
            <person name="Usui T."/>
            <person name="Hashimoto J."/>
            <person name="Shin-Ya K."/>
            <person name="Miyanaga A."/>
            <person name="Eguchi T."/>
        </authorList>
    </citation>
    <scope>NUCLEOTIDE SEQUENCE</scope>
    <source>
        <strain evidence="3">P13</strain>
    </source>
</reference>
<keyword evidence="1" id="KW-1133">Transmembrane helix</keyword>
<organism evidence="4">
    <name type="scientific">Phaeobacter piscinae</name>
    <dbReference type="NCBI Taxonomy" id="1580596"/>
    <lineage>
        <taxon>Bacteria</taxon>
        <taxon>Pseudomonadati</taxon>
        <taxon>Pseudomonadota</taxon>
        <taxon>Alphaproteobacteria</taxon>
        <taxon>Rhodobacterales</taxon>
        <taxon>Roseobacteraceae</taxon>
        <taxon>Phaeobacter</taxon>
    </lineage>
</organism>
<dbReference type="Pfam" id="PF07811">
    <property type="entry name" value="TadE"/>
    <property type="match status" value="1"/>
</dbReference>
<keyword evidence="1" id="KW-0472">Membrane</keyword>
<reference evidence="4" key="2">
    <citation type="journal article" date="2017" name="Genome Biol. Evol.">
        <title>Trajectories and Drivers of Genome Evolution in Surface-Associated Marine Phaeobacter.</title>
        <authorList>
            <person name="Freese H.M."/>
            <person name="Sikorski J."/>
            <person name="Bunk B."/>
            <person name="Scheuner C."/>
            <person name="Meier-Kolthoff J.P."/>
            <person name="Sproer C."/>
            <person name="Gram L."/>
            <person name="Overmann J."/>
        </authorList>
    </citation>
    <scope>NUCLEOTIDE SEQUENCE [LARGE SCALE GENOMIC DNA]</scope>
    <source>
        <strain evidence="3">P13</strain>
        <strain evidence="4">P18</strain>
    </source>
</reference>
<accession>A0A291FXQ0</accession>
<gene>
    <name evidence="3" type="ORF">PhaeoP13_00797</name>
    <name evidence="4" type="ORF">PhaeoP18_00782</name>
</gene>
<protein>
    <submittedName>
        <fullName evidence="4">TadE-like protein</fullName>
    </submittedName>
</protein>
<evidence type="ECO:0000259" key="2">
    <source>
        <dbReference type="Pfam" id="PF07811"/>
    </source>
</evidence>
<sequence length="186" mass="21336">MTRRTPHQTASRLRRALRLFRKREDGNATVEFAIVIPAFLFLLMNTVELGMITIQQSMLERALDQTVRGLRLSTGVPKQHNEIRDEVCRRSGFIRNCGTSLRLEMVQVDPYAWTPVDPVPDCINRVEDVQPVRNFVTGDSNELMFIRACMAMKPVFPHWGLADDMDNDADGRIRLYATSAFVQEPR</sequence>
<evidence type="ECO:0000313" key="5">
    <source>
        <dbReference type="Proteomes" id="UP000218606"/>
    </source>
</evidence>
<feature type="transmembrane region" description="Helical" evidence="1">
    <location>
        <begin position="32"/>
        <end position="54"/>
    </location>
</feature>
<feature type="domain" description="TadE-like" evidence="2">
    <location>
        <begin position="26"/>
        <end position="68"/>
    </location>
</feature>
<reference evidence="4 5" key="1">
    <citation type="journal article" date="2017" name="Front. Microbiol.">
        <title>Phaeobacter piscinae sp. nov., a species of the Roseobacter group and potential aquaculture probiont.</title>
        <authorList>
            <person name="Sonnenschein E.C."/>
            <person name="Phippen C.B.W."/>
            <person name="Nielsen K.F."/>
            <person name="Mateiu R.V."/>
            <person name="Melchiorsen J."/>
            <person name="Gram L."/>
            <person name="Overmann J."/>
            <person name="Freese H.M."/>
        </authorList>
    </citation>
    <scope>NUCLEOTIDE SEQUENCE [LARGE SCALE GENOMIC DNA]</scope>
    <source>
        <strain evidence="3 5">P13</strain>
        <strain evidence="4">P18</strain>
    </source>
</reference>
<name>A0A0C2KLL7_9RHOB</name>
<evidence type="ECO:0000313" key="4">
    <source>
        <dbReference type="EMBL" id="AUR35071.1"/>
    </source>
</evidence>
<evidence type="ECO:0000313" key="3">
    <source>
        <dbReference type="EMBL" id="ATG42753.1"/>
    </source>
</evidence>
<keyword evidence="1" id="KW-0812">Transmembrane</keyword>